<evidence type="ECO:0008006" key="12">
    <source>
        <dbReference type="Google" id="ProtNLM"/>
    </source>
</evidence>
<dbReference type="EMBL" id="NJEU01001048">
    <property type="protein sequence ID" value="PHH68832.1"/>
    <property type="molecule type" value="Genomic_DNA"/>
</dbReference>
<evidence type="ECO:0000256" key="6">
    <source>
        <dbReference type="ARBA" id="ARBA00022838"/>
    </source>
</evidence>
<dbReference type="GO" id="GO:0000444">
    <property type="term" value="C:MIS12/MIND type complex"/>
    <property type="evidence" value="ECO:0007669"/>
    <property type="project" value="TreeGrafter"/>
</dbReference>
<comment type="subcellular location">
    <subcellularLocation>
        <location evidence="1">Chromosome</location>
        <location evidence="1">Centromere</location>
        <location evidence="1">Kinetochore</location>
    </subcellularLocation>
</comment>
<keyword evidence="9" id="KW-0137">Centromere</keyword>
<accession>A0A2C5YNG1</accession>
<keyword evidence="11" id="KW-1185">Reference proteome</keyword>
<evidence type="ECO:0000256" key="9">
    <source>
        <dbReference type="ARBA" id="ARBA00023328"/>
    </source>
</evidence>
<evidence type="ECO:0000256" key="7">
    <source>
        <dbReference type="ARBA" id="ARBA00023054"/>
    </source>
</evidence>
<evidence type="ECO:0000313" key="11">
    <source>
        <dbReference type="Proteomes" id="UP000224854"/>
    </source>
</evidence>
<proteinExistence type="inferred from homology"/>
<evidence type="ECO:0000256" key="8">
    <source>
        <dbReference type="ARBA" id="ARBA00023306"/>
    </source>
</evidence>
<keyword evidence="6" id="KW-0995">Kinetochore</keyword>
<reference evidence="10 11" key="1">
    <citation type="submission" date="2017-06" db="EMBL/GenBank/DDBJ databases">
        <title>Ant-infecting Ophiocordyceps genomes reveal a high diversity of potential behavioral manipulation genes and a possible major role for enterotoxins.</title>
        <authorList>
            <person name="De Bekker C."/>
            <person name="Evans H.C."/>
            <person name="Brachmann A."/>
            <person name="Hughes D.P."/>
        </authorList>
    </citation>
    <scope>NUCLEOTIDE SEQUENCE [LARGE SCALE GENOMIC DNA]</scope>
    <source>
        <strain evidence="10 11">1348a</strain>
    </source>
</reference>
<organism evidence="10 11">
    <name type="scientific">Ophiocordyceps australis</name>
    <dbReference type="NCBI Taxonomy" id="1399860"/>
    <lineage>
        <taxon>Eukaryota</taxon>
        <taxon>Fungi</taxon>
        <taxon>Dikarya</taxon>
        <taxon>Ascomycota</taxon>
        <taxon>Pezizomycotina</taxon>
        <taxon>Sordariomycetes</taxon>
        <taxon>Hypocreomycetidae</taxon>
        <taxon>Hypocreales</taxon>
        <taxon>Ophiocordycipitaceae</taxon>
        <taxon>Ophiocordyceps</taxon>
    </lineage>
</organism>
<evidence type="ECO:0000256" key="2">
    <source>
        <dbReference type="ARBA" id="ARBA00008643"/>
    </source>
</evidence>
<keyword evidence="3" id="KW-0158">Chromosome</keyword>
<evidence type="ECO:0000313" key="10">
    <source>
        <dbReference type="EMBL" id="PHH68832.1"/>
    </source>
</evidence>
<dbReference type="InterPro" id="IPR008685">
    <property type="entry name" value="Centromere_Mis12"/>
</dbReference>
<dbReference type="GO" id="GO:0051382">
    <property type="term" value="P:kinetochore assembly"/>
    <property type="evidence" value="ECO:0007669"/>
    <property type="project" value="TreeGrafter"/>
</dbReference>
<dbReference type="Pfam" id="PF05859">
    <property type="entry name" value="Mis12"/>
    <property type="match status" value="1"/>
</dbReference>
<dbReference type="PANTHER" id="PTHR14527:SF2">
    <property type="entry name" value="PROTEIN MIS12 HOMOLOG"/>
    <property type="match status" value="1"/>
</dbReference>
<dbReference type="GO" id="GO:0051301">
    <property type="term" value="P:cell division"/>
    <property type="evidence" value="ECO:0007669"/>
    <property type="project" value="UniProtKB-KW"/>
</dbReference>
<protein>
    <recommendedName>
        <fullName evidence="12">Mis12 domain-containing protein</fullName>
    </recommendedName>
</protein>
<keyword evidence="8" id="KW-0131">Cell cycle</keyword>
<evidence type="ECO:0000256" key="3">
    <source>
        <dbReference type="ARBA" id="ARBA00022454"/>
    </source>
</evidence>
<gene>
    <name evidence="10" type="ORF">CDD82_239</name>
</gene>
<keyword evidence="7" id="KW-0175">Coiled coil</keyword>
<evidence type="ECO:0000256" key="5">
    <source>
        <dbReference type="ARBA" id="ARBA00022776"/>
    </source>
</evidence>
<dbReference type="OrthoDB" id="1884855at2759"/>
<evidence type="ECO:0000256" key="1">
    <source>
        <dbReference type="ARBA" id="ARBA00004629"/>
    </source>
</evidence>
<keyword evidence="5" id="KW-0498">Mitosis</keyword>
<comment type="caution">
    <text evidence="10">The sequence shown here is derived from an EMBL/GenBank/DDBJ whole genome shotgun (WGS) entry which is preliminary data.</text>
</comment>
<dbReference type="GO" id="GO:0000070">
    <property type="term" value="P:mitotic sister chromatid segregation"/>
    <property type="evidence" value="ECO:0007669"/>
    <property type="project" value="TreeGrafter"/>
</dbReference>
<comment type="similarity">
    <text evidence="2">Belongs to the mis12 family.</text>
</comment>
<dbReference type="PANTHER" id="PTHR14527">
    <property type="entry name" value="PROTEIN MIS12 HOMOLOG"/>
    <property type="match status" value="1"/>
</dbReference>
<evidence type="ECO:0000256" key="4">
    <source>
        <dbReference type="ARBA" id="ARBA00022618"/>
    </source>
</evidence>
<name>A0A2C5YNG1_9HYPO</name>
<dbReference type="GO" id="GO:0005634">
    <property type="term" value="C:nucleus"/>
    <property type="evidence" value="ECO:0007669"/>
    <property type="project" value="InterPro"/>
</dbReference>
<sequence>MTAPSVSNYELLTEHFGYPPVALIDDIINAINVLADRALDSVESLLLSLPPSKLGFPPLPNHDADHDSARRAVEHGTHQLETLLNASIDRNFDLFELYTMRNILTVSPQDQPWVRLAHYDGLDFATARSANTSSSLCHTTRQLHASQRLGLALEAERLRNDALLAKLRHLVGDAPPDAPLVKPDPDAPPSCAPQPLAFLSRKEALTLSGSAHRPMATTAEFAASQVPAMRSISNSLHALIPALAPSQPPKAEHDSIMSARRQRAHYVESSTRNFLERARGLELGAQGHVRDGEWQGPGRAFSKHQVDALENMAAALAEPGASQQAEHANE</sequence>
<dbReference type="AlphaFoldDB" id="A0A2C5YNG1"/>
<keyword evidence="4" id="KW-0132">Cell division</keyword>
<dbReference type="Proteomes" id="UP000224854">
    <property type="component" value="Unassembled WGS sequence"/>
</dbReference>